<evidence type="ECO:0000256" key="1">
    <source>
        <dbReference type="SAM" id="Coils"/>
    </source>
</evidence>
<dbReference type="InterPro" id="IPR003399">
    <property type="entry name" value="Mce/MlaD"/>
</dbReference>
<keyword evidence="1" id="KW-0175">Coiled coil</keyword>
<dbReference type="Proteomes" id="UP001500227">
    <property type="component" value="Unassembled WGS sequence"/>
</dbReference>
<dbReference type="Gene3D" id="1.10.287.950">
    <property type="entry name" value="Methyl-accepting chemotaxis protein"/>
    <property type="match status" value="1"/>
</dbReference>
<keyword evidence="2" id="KW-0812">Transmembrane</keyword>
<dbReference type="EMBL" id="BAABKD010000001">
    <property type="protein sequence ID" value="GAA5084820.1"/>
    <property type="molecule type" value="Genomic_DNA"/>
</dbReference>
<dbReference type="Pfam" id="PF02470">
    <property type="entry name" value="MlaD"/>
    <property type="match status" value="1"/>
</dbReference>
<organism evidence="4 5">
    <name type="scientific">Paenalcaligenes hermetiae</name>
    <dbReference type="NCBI Taxonomy" id="1157987"/>
    <lineage>
        <taxon>Bacteria</taxon>
        <taxon>Pseudomonadati</taxon>
        <taxon>Pseudomonadota</taxon>
        <taxon>Betaproteobacteria</taxon>
        <taxon>Burkholderiales</taxon>
        <taxon>Alcaligenaceae</taxon>
        <taxon>Paenalcaligenes</taxon>
    </lineage>
</organism>
<keyword evidence="5" id="KW-1185">Reference proteome</keyword>
<accession>A0ABP9LVX8</accession>
<comment type="caution">
    <text evidence="4">The sequence shown here is derived from an EMBL/GenBank/DDBJ whole genome shotgun (WGS) entry which is preliminary data.</text>
</comment>
<reference evidence="5" key="1">
    <citation type="journal article" date="2019" name="Int. J. Syst. Evol. Microbiol.">
        <title>The Global Catalogue of Microorganisms (GCM) 10K type strain sequencing project: providing services to taxonomists for standard genome sequencing and annotation.</title>
        <authorList>
            <consortium name="The Broad Institute Genomics Platform"/>
            <consortium name="The Broad Institute Genome Sequencing Center for Infectious Disease"/>
            <person name="Wu L."/>
            <person name="Ma J."/>
        </authorList>
    </citation>
    <scope>NUCLEOTIDE SEQUENCE [LARGE SCALE GENOMIC DNA]</scope>
    <source>
        <strain evidence="5">JCM 18423</strain>
    </source>
</reference>
<sequence>MEPRAHHILIGVFTLLIATGAVLFALWLAKTGNDNKTKDYTVVFTEAVRGLSRGSAVQYNGIRIGEVTRLELDPQDIRRVLVSITIQETIPVKENTKARLALTGITGTSVIELTGGTPDSPDLVAPEGEKKPIIMATPSPIAQLMAGGEELMTNVSELLINANAFLSSDNAKRIGNSIEQLEKLLEQLADGTQDLPDLFASLNSASAEAEKMLKETRQLITKEGSGAFAKANEAMQNLTQATQELQHILKDNAPAINQGSQGFAQIAPAMQELRQTLANIKAITQELHNNPAQYMLGGDTIQEFQP</sequence>
<gene>
    <name evidence="4" type="ORF">GCM10023337_02840</name>
</gene>
<dbReference type="SUPFAM" id="SSF58104">
    <property type="entry name" value="Methyl-accepting chemotaxis protein (MCP) signaling domain"/>
    <property type="match status" value="1"/>
</dbReference>
<evidence type="ECO:0000256" key="2">
    <source>
        <dbReference type="SAM" id="Phobius"/>
    </source>
</evidence>
<keyword evidence="2" id="KW-0472">Membrane</keyword>
<feature type="transmembrane region" description="Helical" evidence="2">
    <location>
        <begin position="6"/>
        <end position="29"/>
    </location>
</feature>
<dbReference type="PANTHER" id="PTHR36698:SF2">
    <property type="entry name" value="MCE_MLAD DOMAIN-CONTAINING PROTEIN"/>
    <property type="match status" value="1"/>
</dbReference>
<dbReference type="PANTHER" id="PTHR36698">
    <property type="entry name" value="BLL5892 PROTEIN"/>
    <property type="match status" value="1"/>
</dbReference>
<protein>
    <submittedName>
        <fullName evidence="4">MlaD family protein</fullName>
    </submittedName>
</protein>
<feature type="domain" description="Mce/MlaD" evidence="3">
    <location>
        <begin position="37"/>
        <end position="116"/>
    </location>
</feature>
<feature type="coiled-coil region" evidence="1">
    <location>
        <begin position="231"/>
        <end position="290"/>
    </location>
</feature>
<proteinExistence type="predicted"/>
<evidence type="ECO:0000313" key="4">
    <source>
        <dbReference type="EMBL" id="GAA5084820.1"/>
    </source>
</evidence>
<evidence type="ECO:0000313" key="5">
    <source>
        <dbReference type="Proteomes" id="UP001500227"/>
    </source>
</evidence>
<name>A0ABP9LVX8_9BURK</name>
<keyword evidence="2" id="KW-1133">Transmembrane helix</keyword>
<evidence type="ECO:0000259" key="3">
    <source>
        <dbReference type="Pfam" id="PF02470"/>
    </source>
</evidence>
<dbReference type="RefSeq" id="WP_260650689.1">
    <property type="nucleotide sequence ID" value="NZ_BAABKD010000001.1"/>
</dbReference>